<evidence type="ECO:0000256" key="5">
    <source>
        <dbReference type="ARBA" id="ARBA00022801"/>
    </source>
</evidence>
<dbReference type="GO" id="GO:0080042">
    <property type="term" value="F:ADP-glucose pyrophosphohydrolase activity"/>
    <property type="evidence" value="ECO:0007669"/>
    <property type="project" value="TreeGrafter"/>
</dbReference>
<evidence type="ECO:0000256" key="1">
    <source>
        <dbReference type="ARBA" id="ARBA00000847"/>
    </source>
</evidence>
<evidence type="ECO:0000256" key="6">
    <source>
        <dbReference type="ARBA" id="ARBA00032162"/>
    </source>
</evidence>
<dbReference type="EMBL" id="BJLY01000002">
    <property type="protein sequence ID" value="GEB03330.1"/>
    <property type="molecule type" value="Genomic_DNA"/>
</dbReference>
<evidence type="ECO:0000313" key="9">
    <source>
        <dbReference type="EMBL" id="GEB03330.1"/>
    </source>
</evidence>
<evidence type="ECO:0000256" key="2">
    <source>
        <dbReference type="ARBA" id="ARBA00001946"/>
    </source>
</evidence>
<dbReference type="Proteomes" id="UP000320772">
    <property type="component" value="Unassembled WGS sequence"/>
</dbReference>
<proteinExistence type="inferred from homology"/>
<evidence type="ECO:0000313" key="10">
    <source>
        <dbReference type="Proteomes" id="UP000320772"/>
    </source>
</evidence>
<dbReference type="GO" id="GO:0019693">
    <property type="term" value="P:ribose phosphate metabolic process"/>
    <property type="evidence" value="ECO:0007669"/>
    <property type="project" value="TreeGrafter"/>
</dbReference>
<dbReference type="CDD" id="cd03424">
    <property type="entry name" value="NUDIX_ADPRase_Nudt5_UGPPase_Nudt14"/>
    <property type="match status" value="1"/>
</dbReference>
<dbReference type="InterPro" id="IPR015797">
    <property type="entry name" value="NUDIX_hydrolase-like_dom_sf"/>
</dbReference>
<sequence length="231" mass="25724">MTIQDIPVQFAETISKDIQQKVLNARLFSEWISKTRTHFDLHSVFVRDVLMFGSGVGFVVVEADAWNNGAKMPCCAVLRDATVSIMPVVSVKEAPAEKYVILVREARLPAGQMVTALPAGVIDDETAEIAAIRELQEETGLHLKVSKPFRLRETPVLLSPGGSSEEMMLYAVDIVLGRAELRDLIDRKGGLANEHEHTTVCIVSLDEMPRHTPNAHCLLSWHLYQQHRADM</sequence>
<dbReference type="PANTHER" id="PTHR11839">
    <property type="entry name" value="UDP/ADP-SUGAR PYROPHOSPHATASE"/>
    <property type="match status" value="1"/>
</dbReference>
<evidence type="ECO:0000256" key="4">
    <source>
        <dbReference type="ARBA" id="ARBA00016377"/>
    </source>
</evidence>
<dbReference type="PROSITE" id="PS51462">
    <property type="entry name" value="NUDIX"/>
    <property type="match status" value="1"/>
</dbReference>
<keyword evidence="5" id="KW-0378">Hydrolase</keyword>
<dbReference type="AlphaFoldDB" id="A0A4Y3M205"/>
<gene>
    <name evidence="9" type="ORF">GRO01_09060</name>
</gene>
<evidence type="ECO:0000256" key="7">
    <source>
        <dbReference type="ARBA" id="ARBA00032272"/>
    </source>
</evidence>
<name>A0A4Y3M205_9PROT</name>
<evidence type="ECO:0000259" key="8">
    <source>
        <dbReference type="PROSITE" id="PS51462"/>
    </source>
</evidence>
<dbReference type="GO" id="GO:0006753">
    <property type="term" value="P:nucleoside phosphate metabolic process"/>
    <property type="evidence" value="ECO:0007669"/>
    <property type="project" value="TreeGrafter"/>
</dbReference>
<dbReference type="Pfam" id="PF00293">
    <property type="entry name" value="NUDIX"/>
    <property type="match status" value="1"/>
</dbReference>
<comment type="cofactor">
    <cofactor evidence="2">
        <name>Mg(2+)</name>
        <dbReference type="ChEBI" id="CHEBI:18420"/>
    </cofactor>
</comment>
<feature type="domain" description="Nudix hydrolase" evidence="8">
    <location>
        <begin position="78"/>
        <end position="225"/>
    </location>
</feature>
<protein>
    <recommendedName>
        <fullName evidence="4">GDP-mannose pyrophosphatase</fullName>
    </recommendedName>
    <alternativeName>
        <fullName evidence="6">GDP-mannose hydrolase</fullName>
    </alternativeName>
    <alternativeName>
        <fullName evidence="7">GDPMK</fullName>
    </alternativeName>
</protein>
<dbReference type="PANTHER" id="PTHR11839:SF18">
    <property type="entry name" value="NUDIX HYDROLASE DOMAIN-CONTAINING PROTEIN"/>
    <property type="match status" value="1"/>
</dbReference>
<dbReference type="RefSeq" id="WP_062508923.1">
    <property type="nucleotide sequence ID" value="NZ_BAQZ01000038.1"/>
</dbReference>
<accession>A0A4Y3M205</accession>
<reference evidence="9 10" key="1">
    <citation type="submission" date="2019-06" db="EMBL/GenBank/DDBJ databases">
        <title>Whole genome shotgun sequence of Gluconobacter roseus NBRC 3990.</title>
        <authorList>
            <person name="Hosoyama A."/>
            <person name="Uohara A."/>
            <person name="Ohji S."/>
            <person name="Ichikawa N."/>
        </authorList>
    </citation>
    <scope>NUCLEOTIDE SEQUENCE [LARGE SCALE GENOMIC DNA]</scope>
    <source>
        <strain evidence="9 10">NBRC 3990</strain>
    </source>
</reference>
<comment type="caution">
    <text evidence="9">The sequence shown here is derived from an EMBL/GenBank/DDBJ whole genome shotgun (WGS) entry which is preliminary data.</text>
</comment>
<comment type="catalytic activity">
    <reaction evidence="1">
        <text>GDP-alpha-D-mannose + H2O = alpha-D-mannose 1-phosphate + GMP + 2 H(+)</text>
        <dbReference type="Rhea" id="RHEA:27978"/>
        <dbReference type="ChEBI" id="CHEBI:15377"/>
        <dbReference type="ChEBI" id="CHEBI:15378"/>
        <dbReference type="ChEBI" id="CHEBI:57527"/>
        <dbReference type="ChEBI" id="CHEBI:58115"/>
        <dbReference type="ChEBI" id="CHEBI:58409"/>
    </reaction>
</comment>
<evidence type="ECO:0000256" key="3">
    <source>
        <dbReference type="ARBA" id="ARBA00007275"/>
    </source>
</evidence>
<dbReference type="InterPro" id="IPR000086">
    <property type="entry name" value="NUDIX_hydrolase_dom"/>
</dbReference>
<dbReference type="Gene3D" id="3.90.79.10">
    <property type="entry name" value="Nucleoside Triphosphate Pyrophosphohydrolase"/>
    <property type="match status" value="1"/>
</dbReference>
<dbReference type="STRING" id="586239.AD943_05935"/>
<organism evidence="9 10">
    <name type="scientific">Gluconobacter roseus NBRC 3990</name>
    <dbReference type="NCBI Taxonomy" id="1307950"/>
    <lineage>
        <taxon>Bacteria</taxon>
        <taxon>Pseudomonadati</taxon>
        <taxon>Pseudomonadota</taxon>
        <taxon>Alphaproteobacteria</taxon>
        <taxon>Acetobacterales</taxon>
        <taxon>Acetobacteraceae</taxon>
        <taxon>Gluconobacter</taxon>
    </lineage>
</organism>
<dbReference type="GO" id="GO:0080041">
    <property type="term" value="F:ADP-ribose pyrophosphohydrolase activity"/>
    <property type="evidence" value="ECO:0007669"/>
    <property type="project" value="TreeGrafter"/>
</dbReference>
<keyword evidence="10" id="KW-1185">Reference proteome</keyword>
<dbReference type="SUPFAM" id="SSF55811">
    <property type="entry name" value="Nudix"/>
    <property type="match status" value="1"/>
</dbReference>
<comment type="similarity">
    <text evidence="3">Belongs to the Nudix hydrolase family. NudK subfamily.</text>
</comment>